<name>A0A1H4JDM9_9PSEU</name>
<keyword evidence="4" id="KW-1185">Reference proteome</keyword>
<organism evidence="3 4">
    <name type="scientific">Amycolatopsis tolypomycina</name>
    <dbReference type="NCBI Taxonomy" id="208445"/>
    <lineage>
        <taxon>Bacteria</taxon>
        <taxon>Bacillati</taxon>
        <taxon>Actinomycetota</taxon>
        <taxon>Actinomycetes</taxon>
        <taxon>Pseudonocardiales</taxon>
        <taxon>Pseudonocardiaceae</taxon>
        <taxon>Amycolatopsis</taxon>
    </lineage>
</organism>
<dbReference type="OrthoDB" id="3628906at2"/>
<reference evidence="4" key="1">
    <citation type="submission" date="2016-10" db="EMBL/GenBank/DDBJ databases">
        <authorList>
            <person name="Varghese N."/>
            <person name="Submissions S."/>
        </authorList>
    </citation>
    <scope>NUCLEOTIDE SEQUENCE [LARGE SCALE GENOMIC DNA]</scope>
    <source>
        <strain evidence="4">DSM 44544</strain>
    </source>
</reference>
<keyword evidence="2" id="KW-1133">Transmembrane helix</keyword>
<dbReference type="RefSeq" id="WP_091305288.1">
    <property type="nucleotide sequence ID" value="NZ_FNSO01000003.1"/>
</dbReference>
<keyword evidence="2" id="KW-0812">Transmembrane</keyword>
<dbReference type="STRING" id="208445.SAMN04489727_1734"/>
<feature type="region of interest" description="Disordered" evidence="1">
    <location>
        <begin position="167"/>
        <end position="210"/>
    </location>
</feature>
<proteinExistence type="predicted"/>
<dbReference type="AlphaFoldDB" id="A0A1H4JDM9"/>
<evidence type="ECO:0000256" key="1">
    <source>
        <dbReference type="SAM" id="MobiDB-lite"/>
    </source>
</evidence>
<evidence type="ECO:0000313" key="4">
    <source>
        <dbReference type="Proteomes" id="UP000199622"/>
    </source>
</evidence>
<keyword evidence="2" id="KW-0472">Membrane</keyword>
<dbReference type="Gene3D" id="1.20.5.320">
    <property type="entry name" value="6-Phosphogluconate Dehydrogenase, domain 3"/>
    <property type="match status" value="1"/>
</dbReference>
<evidence type="ECO:0000313" key="3">
    <source>
        <dbReference type="EMBL" id="SEB43682.1"/>
    </source>
</evidence>
<accession>A0A1H4JDM9</accession>
<evidence type="ECO:0000256" key="2">
    <source>
        <dbReference type="SAM" id="Phobius"/>
    </source>
</evidence>
<gene>
    <name evidence="3" type="ORF">SAMN04489727_1734</name>
</gene>
<evidence type="ECO:0008006" key="5">
    <source>
        <dbReference type="Google" id="ProtNLM"/>
    </source>
</evidence>
<feature type="compositionally biased region" description="Basic and acidic residues" evidence="1">
    <location>
        <begin position="188"/>
        <end position="208"/>
    </location>
</feature>
<feature type="transmembrane region" description="Helical" evidence="2">
    <location>
        <begin position="40"/>
        <end position="59"/>
    </location>
</feature>
<protein>
    <recommendedName>
        <fullName evidence="5">Collagen triple helix repeat-containing protein</fullName>
    </recommendedName>
</protein>
<dbReference type="Proteomes" id="UP000199622">
    <property type="component" value="Unassembled WGS sequence"/>
</dbReference>
<dbReference type="EMBL" id="FNSO01000003">
    <property type="protein sequence ID" value="SEB43682.1"/>
    <property type="molecule type" value="Genomic_DNA"/>
</dbReference>
<sequence>MTRERDEQLDEGLALVREGAAETAAAEARSVVMHRYWPRLVAAMAAVSLAVSLFVVWAVSGLSDQQAATDAAVSVLSTQAREAKASGDKANQQLAARGQATVPIPQPGQAADTEVIVSAATARVLASLPNLHPTAAELGQAVARYVAANPIQAPGPTPLQISTALAGYLATNPPPPGPKGETGQTGEPGKDGEQGPKGDKGDRGEDGHTPTTEEIQQAFADYLRDHPDALCPRGGTFAQLTVRTEDGGTADVYSCVVATYPTTPPPSTTPAPPIPLK</sequence>